<feature type="chain" id="PRO_5045112005" evidence="1">
    <location>
        <begin position="35"/>
        <end position="453"/>
    </location>
</feature>
<evidence type="ECO:0000313" key="5">
    <source>
        <dbReference type="Proteomes" id="UP001236585"/>
    </source>
</evidence>
<protein>
    <submittedName>
        <fullName evidence="4">Serine hydrolase</fullName>
    </submittedName>
</protein>
<evidence type="ECO:0000259" key="2">
    <source>
        <dbReference type="Pfam" id="PF13354"/>
    </source>
</evidence>
<keyword evidence="4" id="KW-0378">Hydrolase</keyword>
<keyword evidence="5" id="KW-1185">Reference proteome</keyword>
<reference evidence="4 5" key="1">
    <citation type="journal article" date="2023" name="Microbiol. Resour. Announc.">
        <title>Complete Genome Sequence of Mycobacterium wuenschmanii, a novel Nontuberculous Mycobacterium Isolated from a captive population of Amazon Milk Frogs.</title>
        <authorList>
            <person name="Hicks J."/>
            <person name="Zeineldin M."/>
            <person name="Ward H."/>
            <person name="Wuenschmann A."/>
            <person name="Camp P."/>
            <person name="Farrell D."/>
            <person name="Lehman K."/>
            <person name="Thacker T."/>
            <person name="Cuthbert E."/>
        </authorList>
    </citation>
    <scope>NUCLEOTIDE SEQUENCE [LARGE SCALE GENOMIC DNA]</scope>
    <source>
        <strain evidence="4 5">Wuenschmanii</strain>
    </source>
</reference>
<evidence type="ECO:0000259" key="3">
    <source>
        <dbReference type="Pfam" id="PF18042"/>
    </source>
</evidence>
<dbReference type="InterPro" id="IPR012338">
    <property type="entry name" value="Beta-lactam/transpept-like"/>
</dbReference>
<dbReference type="Pfam" id="PF18042">
    <property type="entry name" value="ORF_12_N"/>
    <property type="match status" value="1"/>
</dbReference>
<evidence type="ECO:0000313" key="4">
    <source>
        <dbReference type="EMBL" id="WIM86351.1"/>
    </source>
</evidence>
<dbReference type="Proteomes" id="UP001236585">
    <property type="component" value="Chromosome"/>
</dbReference>
<feature type="domain" description="Beta-lactamase class A catalytic" evidence="2">
    <location>
        <begin position="181"/>
        <end position="292"/>
    </location>
</feature>
<feature type="signal peptide" evidence="1">
    <location>
        <begin position="1"/>
        <end position="34"/>
    </location>
</feature>
<dbReference type="Pfam" id="PF13354">
    <property type="entry name" value="Beta-lactamase2"/>
    <property type="match status" value="1"/>
</dbReference>
<dbReference type="RefSeq" id="WP_285185620.1">
    <property type="nucleotide sequence ID" value="NZ_CP126981.1"/>
</dbReference>
<dbReference type="InterPro" id="IPR040846">
    <property type="entry name" value="ORF_12_N"/>
</dbReference>
<proteinExistence type="predicted"/>
<dbReference type="PANTHER" id="PTHR35333:SF5">
    <property type="entry name" value="CONSERVED LIPOPROTEIN LPQF-RELATED"/>
    <property type="match status" value="1"/>
</dbReference>
<sequence length="453" mass="49001">MPDPASKPRRRSHRCRVTALAAAALLFTLTPGCAPPPPPAANAAANSRQIDMRTPAGLRAQQTLDMLNSDWQIGPVGIGTLAAPKMATQVQTMMEKLWWDRPFTLRGVDIKAGAATLQLTTSYGAEQEVRIHTDDDTLVDGFDLTTLPPKISKFGDVDAVLSKTHARYSWQATKVNDGQCDRVAGTNPDLSLPLASIFKLYVLDAVSDAIKAGTVSWDDQLTVTDKGKAVGSSMDLAVGDQISVRTAAEKMIATSDNMATDMLIERVGPQAVDDALVKTGHHDPAAMTPFPTMYELFTVAWGRPDLREQWKNGTPADRAEMLRRANSATYQPDPFLAHVPASEIGAEWYGSAEDICRVHVALQAGAVGAAAPVKKILDTGTGVNLDRNDWPYVASKAGGLPGDLTFSWYAVDKTHQPWVVSFQLNWPRDHGPAITGWMLQIAKQVFALALAQH</sequence>
<dbReference type="Gene3D" id="3.10.450.280">
    <property type="match status" value="1"/>
</dbReference>
<organism evidence="4 5">
    <name type="scientific">Candidatus Mycobacterium wuenschmannii</name>
    <dbReference type="NCBI Taxonomy" id="3027808"/>
    <lineage>
        <taxon>Bacteria</taxon>
        <taxon>Bacillati</taxon>
        <taxon>Actinomycetota</taxon>
        <taxon>Actinomycetes</taxon>
        <taxon>Mycobacteriales</taxon>
        <taxon>Mycobacteriaceae</taxon>
        <taxon>Mycobacterium</taxon>
    </lineage>
</organism>
<name>A0ABY8VTD5_9MYCO</name>
<dbReference type="PANTHER" id="PTHR35333">
    <property type="entry name" value="BETA-LACTAMASE"/>
    <property type="match status" value="1"/>
</dbReference>
<gene>
    <name evidence="4" type="ORF">PT015_15720</name>
</gene>
<dbReference type="Gene3D" id="3.40.710.10">
    <property type="entry name" value="DD-peptidase/beta-lactamase superfamily"/>
    <property type="match status" value="1"/>
</dbReference>
<evidence type="ECO:0000256" key="1">
    <source>
        <dbReference type="SAM" id="SignalP"/>
    </source>
</evidence>
<dbReference type="SUPFAM" id="SSF56601">
    <property type="entry name" value="beta-lactamase/transpeptidase-like"/>
    <property type="match status" value="1"/>
</dbReference>
<dbReference type="InterPro" id="IPR045155">
    <property type="entry name" value="Beta-lactam_cat"/>
</dbReference>
<dbReference type="EMBL" id="CP126981">
    <property type="protein sequence ID" value="WIM86351.1"/>
    <property type="molecule type" value="Genomic_DNA"/>
</dbReference>
<dbReference type="InterPro" id="IPR000871">
    <property type="entry name" value="Beta-lactam_class-A"/>
</dbReference>
<dbReference type="GO" id="GO:0016787">
    <property type="term" value="F:hydrolase activity"/>
    <property type="evidence" value="ECO:0007669"/>
    <property type="project" value="UniProtKB-KW"/>
</dbReference>
<accession>A0ABY8VTD5</accession>
<keyword evidence="1" id="KW-0732">Signal</keyword>
<feature type="domain" description="ORF 12 gene product N-terminal" evidence="3">
    <location>
        <begin position="53"/>
        <end position="138"/>
    </location>
</feature>